<dbReference type="InterPro" id="IPR038118">
    <property type="entry name" value="BOFC_N_sf"/>
</dbReference>
<proteinExistence type="predicted"/>
<reference evidence="2" key="1">
    <citation type="journal article" date="2014" name="Int. J. Syst. Evol. Microbiol.">
        <title>Complete genome sequence of Corynebacterium casei LMG S-19264T (=DSM 44701T), isolated from a smear-ripened cheese.</title>
        <authorList>
            <consortium name="US DOE Joint Genome Institute (JGI-PGF)"/>
            <person name="Walter F."/>
            <person name="Albersmeier A."/>
            <person name="Kalinowski J."/>
            <person name="Ruckert C."/>
        </authorList>
    </citation>
    <scope>NUCLEOTIDE SEQUENCE</scope>
    <source>
        <strain evidence="2">CGMCC 1.12153</strain>
    </source>
</reference>
<comment type="caution">
    <text evidence="2">The sequence shown here is derived from an EMBL/GenBank/DDBJ whole genome shotgun (WGS) entry which is preliminary data.</text>
</comment>
<gene>
    <name evidence="2" type="ORF">GCM10010954_01780</name>
</gene>
<dbReference type="EMBL" id="BMEL01000001">
    <property type="protein sequence ID" value="GGF07023.1"/>
    <property type="molecule type" value="Genomic_DNA"/>
</dbReference>
<dbReference type="Proteomes" id="UP000660110">
    <property type="component" value="Unassembled WGS sequence"/>
</dbReference>
<dbReference type="AlphaFoldDB" id="A0A917ES89"/>
<dbReference type="Gene3D" id="3.10.20.420">
    <property type="entry name" value="Bypass-of-forespore C, N-terminal domain"/>
    <property type="match status" value="1"/>
</dbReference>
<dbReference type="Pfam" id="PF08977">
    <property type="entry name" value="BOFC_N"/>
    <property type="match status" value="1"/>
</dbReference>
<name>A0A917ES89_HALAA</name>
<evidence type="ECO:0000313" key="3">
    <source>
        <dbReference type="Proteomes" id="UP000660110"/>
    </source>
</evidence>
<evidence type="ECO:0000313" key="2">
    <source>
        <dbReference type="EMBL" id="GGF07023.1"/>
    </source>
</evidence>
<sequence>MHTTWMTIVIIISLVLQPSPDIMEKEASHHGYASSSTFNKAIPAFAYLEPLELKVILKTYDEEELIDTKVTKEKVWAMEDFWAQYDGWVVEDQKIGEIVFQRQLERT</sequence>
<dbReference type="RefSeq" id="WP_188375581.1">
    <property type="nucleotide sequence ID" value="NZ_BMEL01000001.1"/>
</dbReference>
<dbReference type="InterPro" id="IPR015071">
    <property type="entry name" value="BOFC_N"/>
</dbReference>
<protein>
    <recommendedName>
        <fullName evidence="1">Bypass-of-forespore C N-terminal domain-containing protein</fullName>
    </recommendedName>
</protein>
<organism evidence="2 3">
    <name type="scientific">Halobacillus andaensis</name>
    <dbReference type="NCBI Taxonomy" id="1176239"/>
    <lineage>
        <taxon>Bacteria</taxon>
        <taxon>Bacillati</taxon>
        <taxon>Bacillota</taxon>
        <taxon>Bacilli</taxon>
        <taxon>Bacillales</taxon>
        <taxon>Bacillaceae</taxon>
        <taxon>Halobacillus</taxon>
    </lineage>
</organism>
<reference evidence="2" key="2">
    <citation type="submission" date="2020-09" db="EMBL/GenBank/DDBJ databases">
        <authorList>
            <person name="Sun Q."/>
            <person name="Zhou Y."/>
        </authorList>
    </citation>
    <scope>NUCLEOTIDE SEQUENCE</scope>
    <source>
        <strain evidence="2">CGMCC 1.12153</strain>
    </source>
</reference>
<evidence type="ECO:0000259" key="1">
    <source>
        <dbReference type="Pfam" id="PF08977"/>
    </source>
</evidence>
<feature type="domain" description="Bypass-of-forespore C N-terminal" evidence="1">
    <location>
        <begin position="66"/>
        <end position="103"/>
    </location>
</feature>
<keyword evidence="3" id="KW-1185">Reference proteome</keyword>
<accession>A0A917ES89</accession>